<keyword evidence="2" id="KW-1133">Transmembrane helix</keyword>
<dbReference type="AlphaFoldDB" id="U6G9I7"/>
<feature type="region of interest" description="Disordered" evidence="1">
    <location>
        <begin position="1"/>
        <end position="35"/>
    </location>
</feature>
<name>U6G9I7_9EIME</name>
<evidence type="ECO:0000313" key="3">
    <source>
        <dbReference type="EMBL" id="CDI76926.1"/>
    </source>
</evidence>
<evidence type="ECO:0008006" key="5">
    <source>
        <dbReference type="Google" id="ProtNLM"/>
    </source>
</evidence>
<dbReference type="Proteomes" id="UP000018201">
    <property type="component" value="Unassembled WGS sequence"/>
</dbReference>
<proteinExistence type="predicted"/>
<accession>U6G9I7</accession>
<keyword evidence="2" id="KW-0812">Transmembrane</keyword>
<gene>
    <name evidence="3" type="ORF">EPH_0028020</name>
</gene>
<reference evidence="3" key="1">
    <citation type="submission" date="2013-10" db="EMBL/GenBank/DDBJ databases">
        <title>Genomic analysis of the causative agents of coccidiosis in chickens.</title>
        <authorList>
            <person name="Reid A.J."/>
            <person name="Blake D."/>
            <person name="Billington K."/>
            <person name="Browne H."/>
            <person name="Dunn M."/>
            <person name="Hung S."/>
            <person name="Kawahara F."/>
            <person name="Miranda-Saavedra D."/>
            <person name="Mourier T."/>
            <person name="Nagra H."/>
            <person name="Otto T.D."/>
            <person name="Rawlings N."/>
            <person name="Sanchez A."/>
            <person name="Sanders M."/>
            <person name="Subramaniam C."/>
            <person name="Tay Y."/>
            <person name="Dear P."/>
            <person name="Doerig C."/>
            <person name="Gruber A."/>
            <person name="Parkinson J."/>
            <person name="Shirley M."/>
            <person name="Wan K.L."/>
            <person name="Berriman M."/>
            <person name="Tomley F."/>
            <person name="Pain A."/>
        </authorList>
    </citation>
    <scope>NUCLEOTIDE SEQUENCE [LARGE SCALE GENOMIC DNA]</scope>
    <source>
        <strain evidence="3">Houghton</strain>
    </source>
</reference>
<sequence>MAVETPTVDTVKSVLEKDRAGGRPGSVKANNRGGDRELRLDASRRMTGAAILGLLLLSMSVPFAVYKLHRTQRQQPFDVLATHEQEAAGGHQQHQQHQQQDPVAFGAPDATLMDVADGTKLPVTPNLLDTFLSLKHTSDHGLLLTVRGAEWDSVREEFMAALDRVAEMPPSVFEGTYMNEETLRLLLAMDLVCLENAAVEAKLAIDDTRAGHGGGYTEEMALRFQRNMQIRRQQAKAVDLWEAAVVNDQLGSDPALKDSLMRLLLAVRSRAASSEYLTAASAEVLFSSEPSARAHAEENRIYEGLAFLIKAGQLAASDNLIKAHVAPWLAIIFTSF</sequence>
<evidence type="ECO:0000256" key="1">
    <source>
        <dbReference type="SAM" id="MobiDB-lite"/>
    </source>
</evidence>
<evidence type="ECO:0000256" key="2">
    <source>
        <dbReference type="SAM" id="Phobius"/>
    </source>
</evidence>
<reference evidence="3" key="2">
    <citation type="submission" date="2013-10" db="EMBL/GenBank/DDBJ databases">
        <authorList>
            <person name="Aslett M."/>
        </authorList>
    </citation>
    <scope>NUCLEOTIDE SEQUENCE [LARGE SCALE GENOMIC DNA]</scope>
    <source>
        <strain evidence="3">Houghton</strain>
    </source>
</reference>
<keyword evidence="4" id="KW-1185">Reference proteome</keyword>
<protein>
    <recommendedName>
        <fullName evidence="5">Transmembrane protein</fullName>
    </recommendedName>
</protein>
<dbReference type="VEuPathDB" id="ToxoDB:EPH_0028020"/>
<feature type="transmembrane region" description="Helical" evidence="2">
    <location>
        <begin position="46"/>
        <end position="66"/>
    </location>
</feature>
<evidence type="ECO:0000313" key="4">
    <source>
        <dbReference type="Proteomes" id="UP000018201"/>
    </source>
</evidence>
<organism evidence="3 4">
    <name type="scientific">Eimeria praecox</name>
    <dbReference type="NCBI Taxonomy" id="51316"/>
    <lineage>
        <taxon>Eukaryota</taxon>
        <taxon>Sar</taxon>
        <taxon>Alveolata</taxon>
        <taxon>Apicomplexa</taxon>
        <taxon>Conoidasida</taxon>
        <taxon>Coccidia</taxon>
        <taxon>Eucoccidiorida</taxon>
        <taxon>Eimeriorina</taxon>
        <taxon>Eimeriidae</taxon>
        <taxon>Eimeria</taxon>
    </lineage>
</organism>
<dbReference type="OrthoDB" id="346172at2759"/>
<keyword evidence="2" id="KW-0472">Membrane</keyword>
<dbReference type="EMBL" id="HG691412">
    <property type="protein sequence ID" value="CDI76926.1"/>
    <property type="molecule type" value="Genomic_DNA"/>
</dbReference>